<name>A0A330M317_9GAMM</name>
<dbReference type="Proteomes" id="UP000250123">
    <property type="component" value="Chromosome SHEWBE"/>
</dbReference>
<evidence type="ECO:0000313" key="1">
    <source>
        <dbReference type="EMBL" id="SQH74097.1"/>
    </source>
</evidence>
<protein>
    <submittedName>
        <fullName evidence="1">Uncharacterized protein</fullName>
    </submittedName>
</protein>
<organism evidence="1 2">
    <name type="scientific">Shewanella benthica</name>
    <dbReference type="NCBI Taxonomy" id="43661"/>
    <lineage>
        <taxon>Bacteria</taxon>
        <taxon>Pseudomonadati</taxon>
        <taxon>Pseudomonadota</taxon>
        <taxon>Gammaproteobacteria</taxon>
        <taxon>Alteromonadales</taxon>
        <taxon>Shewanellaceae</taxon>
        <taxon>Shewanella</taxon>
    </lineage>
</organism>
<sequence>MGIPQALTPLLDPFIAVSLKLWGDKFPRKNNVSAINEHMARRVKGISCGKCGGDLKQTRAGSKRATCANGHKWQLLK</sequence>
<reference evidence="2" key="1">
    <citation type="submission" date="2018-06" db="EMBL/GenBank/DDBJ databases">
        <authorList>
            <person name="Cea G.-C."/>
            <person name="William W."/>
        </authorList>
    </citation>
    <scope>NUCLEOTIDE SEQUENCE [LARGE SCALE GENOMIC DNA]</scope>
    <source>
        <strain evidence="2">DB21MT-2</strain>
    </source>
</reference>
<proteinExistence type="predicted"/>
<evidence type="ECO:0000313" key="2">
    <source>
        <dbReference type="Proteomes" id="UP000250123"/>
    </source>
</evidence>
<dbReference type="OrthoDB" id="6627928at2"/>
<accession>A0A330M317</accession>
<gene>
    <name evidence="1" type="ORF">SHEWBE_0096</name>
</gene>
<dbReference type="KEGG" id="sbk:SHEWBE_0096"/>
<dbReference type="AlphaFoldDB" id="A0A330M317"/>
<dbReference type="RefSeq" id="WP_112350806.1">
    <property type="nucleotide sequence ID" value="NZ_LS483452.1"/>
</dbReference>
<dbReference type="EMBL" id="LS483452">
    <property type="protein sequence ID" value="SQH74097.1"/>
    <property type="molecule type" value="Genomic_DNA"/>
</dbReference>